<reference evidence="1 2" key="1">
    <citation type="submission" date="2015-08" db="EMBL/GenBank/DDBJ databases">
        <title>Emmonsia species relationships and genome sequence.</title>
        <authorList>
            <person name="Cuomo C.A."/>
            <person name="Schwartz I.S."/>
            <person name="Kenyon C."/>
            <person name="De Hoog G.S."/>
            <person name="Govender N.P."/>
            <person name="Botha A."/>
            <person name="Moreno L."/>
            <person name="De Vries M."/>
            <person name="Munoz J.F."/>
            <person name="Stielow J.B."/>
        </authorList>
    </citation>
    <scope>NUCLEOTIDE SEQUENCE [LARGE SCALE GENOMIC DNA]</scope>
    <source>
        <strain evidence="1 2">EI222</strain>
    </source>
</reference>
<dbReference type="AlphaFoldDB" id="A0A1J9QD97"/>
<name>A0A1J9QD97_9EURO</name>
<comment type="caution">
    <text evidence="1">The sequence shown here is derived from an EMBL/GenBank/DDBJ whole genome shotgun (WGS) entry which is preliminary data.</text>
</comment>
<keyword evidence="2" id="KW-1185">Reference proteome</keyword>
<sequence>MDEVHMLLVAKNGYDMDEAQGGKKDEHIIALPTSLPPCKPAYFNFILIFALDGFRTIAKMKLLVILYFLTFTAWALKPSSRDHGDQTVILVNKLAPGSHGYSGTNPVDGCWESLDCSLTQIEAMSMASRLEFIKYLSTWHLDALHSMDQFHAFEGVIAFFMRKDIGGTGTWLSLVHAACIEALQRGAAISLGLSSNTGGNPASEKWADYFYQRRTGRLTDRGAHDLSWAVAEQAAVDYGMRRADSSLHIEKPSGRVLRWMQFTRVYRTAMQYRRTILWLMRMGFTWSSPSIPMAVEAFIDWVTDVTDATSTGFLADVAWTLSALGLSQHGEDPAADTEVMLKIITDFWEVFQLRNNGGGSGKQRGMPQRK</sequence>
<evidence type="ECO:0000313" key="2">
    <source>
        <dbReference type="Proteomes" id="UP000242791"/>
    </source>
</evidence>
<dbReference type="OrthoDB" id="3764165at2759"/>
<dbReference type="EMBL" id="LGTZ01000279">
    <property type="protein sequence ID" value="OJD26058.1"/>
    <property type="molecule type" value="Genomic_DNA"/>
</dbReference>
<accession>A0A1J9QD97</accession>
<organism evidence="1 2">
    <name type="scientific">Blastomyces percursus</name>
    <dbReference type="NCBI Taxonomy" id="1658174"/>
    <lineage>
        <taxon>Eukaryota</taxon>
        <taxon>Fungi</taxon>
        <taxon>Dikarya</taxon>
        <taxon>Ascomycota</taxon>
        <taxon>Pezizomycotina</taxon>
        <taxon>Eurotiomycetes</taxon>
        <taxon>Eurotiomycetidae</taxon>
        <taxon>Onygenales</taxon>
        <taxon>Ajellomycetaceae</taxon>
        <taxon>Blastomyces</taxon>
    </lineage>
</organism>
<gene>
    <name evidence="1" type="ORF">ACJ73_02573</name>
</gene>
<dbReference type="VEuPathDB" id="FungiDB:ACJ73_02573"/>
<protein>
    <submittedName>
        <fullName evidence="1">Uncharacterized protein</fullName>
    </submittedName>
</protein>
<proteinExistence type="predicted"/>
<dbReference type="Proteomes" id="UP000242791">
    <property type="component" value="Unassembled WGS sequence"/>
</dbReference>
<evidence type="ECO:0000313" key="1">
    <source>
        <dbReference type="EMBL" id="OJD26058.1"/>
    </source>
</evidence>